<keyword evidence="3" id="KW-1185">Reference proteome</keyword>
<organism evidence="2 3">
    <name type="scientific">Coptis chinensis</name>
    <dbReference type="NCBI Taxonomy" id="261450"/>
    <lineage>
        <taxon>Eukaryota</taxon>
        <taxon>Viridiplantae</taxon>
        <taxon>Streptophyta</taxon>
        <taxon>Embryophyta</taxon>
        <taxon>Tracheophyta</taxon>
        <taxon>Spermatophyta</taxon>
        <taxon>Magnoliopsida</taxon>
        <taxon>Ranunculales</taxon>
        <taxon>Ranunculaceae</taxon>
        <taxon>Coptidoideae</taxon>
        <taxon>Coptis</taxon>
    </lineage>
</organism>
<dbReference type="OrthoDB" id="8068875at2759"/>
<name>A0A835GZF5_9MAGN</name>
<evidence type="ECO:0000259" key="1">
    <source>
        <dbReference type="Pfam" id="PF06025"/>
    </source>
</evidence>
<reference evidence="2 3" key="1">
    <citation type="submission" date="2020-10" db="EMBL/GenBank/DDBJ databases">
        <title>The Coptis chinensis genome and diversification of protoberbering-type alkaloids.</title>
        <authorList>
            <person name="Wang B."/>
            <person name="Shu S."/>
            <person name="Song C."/>
            <person name="Liu Y."/>
        </authorList>
    </citation>
    <scope>NUCLEOTIDE SEQUENCE [LARGE SCALE GENOMIC DNA]</scope>
    <source>
        <strain evidence="2">HL-2020</strain>
        <tissue evidence="2">Leaf</tissue>
    </source>
</reference>
<evidence type="ECO:0000313" key="2">
    <source>
        <dbReference type="EMBL" id="KAF9590264.1"/>
    </source>
</evidence>
<comment type="caution">
    <text evidence="2">The sequence shown here is derived from an EMBL/GenBank/DDBJ whole genome shotgun (WGS) entry which is preliminary data.</text>
</comment>
<accession>A0A835GZF5</accession>
<dbReference type="InterPro" id="IPR010314">
    <property type="entry name" value="E3_Ub_ligase_DUF913"/>
</dbReference>
<feature type="domain" description="DUF913" evidence="1">
    <location>
        <begin position="222"/>
        <end position="267"/>
    </location>
</feature>
<dbReference type="EMBL" id="JADFTS010000009">
    <property type="protein sequence ID" value="KAF9590264.1"/>
    <property type="molecule type" value="Genomic_DNA"/>
</dbReference>
<protein>
    <recommendedName>
        <fullName evidence="1">DUF913 domain-containing protein</fullName>
    </recommendedName>
</protein>
<evidence type="ECO:0000313" key="3">
    <source>
        <dbReference type="Proteomes" id="UP000631114"/>
    </source>
</evidence>
<sequence>MVPEKIRILSTLALVALCQDRSRQQGSGVDRYHIRWAPWHSTKFHAKTIDSITGDYSKCSIVFSRRLSVASHVFWFHPLSLLSRLHEAGLIPTLLPLLKDTNPNIYIWLVIAVHVLEAFMDYSNPKKCDRLETWGLDDTIARLKIEVCYIESGSEKSGVKTLIVLVRENKLSMLRLFSPVPMETDAKKVFWFQLMGNFQRWKLGTNNRGISDGSLANIESFLHECINNAARLLETILRIADTYASIFIDKKGIEAVLQLFTLPLMPLTFSGLGSISVAFGELFASTFSLL</sequence>
<proteinExistence type="predicted"/>
<dbReference type="Pfam" id="PF06025">
    <property type="entry name" value="DUF913"/>
    <property type="match status" value="1"/>
</dbReference>
<gene>
    <name evidence="2" type="ORF">IFM89_032042</name>
</gene>
<dbReference type="AlphaFoldDB" id="A0A835GZF5"/>
<dbReference type="Proteomes" id="UP000631114">
    <property type="component" value="Unassembled WGS sequence"/>
</dbReference>